<organism evidence="1 2">
    <name type="scientific">Quercus lobata</name>
    <name type="common">Valley oak</name>
    <dbReference type="NCBI Taxonomy" id="97700"/>
    <lineage>
        <taxon>Eukaryota</taxon>
        <taxon>Viridiplantae</taxon>
        <taxon>Streptophyta</taxon>
        <taxon>Embryophyta</taxon>
        <taxon>Tracheophyta</taxon>
        <taxon>Spermatophyta</taxon>
        <taxon>Magnoliopsida</taxon>
        <taxon>eudicotyledons</taxon>
        <taxon>Gunneridae</taxon>
        <taxon>Pentapetalae</taxon>
        <taxon>rosids</taxon>
        <taxon>fabids</taxon>
        <taxon>Fagales</taxon>
        <taxon>Fagaceae</taxon>
        <taxon>Quercus</taxon>
    </lineage>
</organism>
<name>A0A7N2N041_QUELO</name>
<evidence type="ECO:0000313" key="2">
    <source>
        <dbReference type="Proteomes" id="UP000594261"/>
    </source>
</evidence>
<sequence>MSRSGTTPYIPSVRIVLPIVQISVDPFRTHVSDGAHQGVTWVHGLHQDSQDLEVGDLDLVPRIEQEIRELALVCDVHTFQGALIHVLQQDLDFTIVVEHVMAFDHVGVVHVAEDLDFGVDLAVD</sequence>
<dbReference type="InParanoid" id="A0A7N2N041"/>
<evidence type="ECO:0000313" key="1">
    <source>
        <dbReference type="EnsemblPlants" id="QL11p049265:mrna"/>
    </source>
</evidence>
<reference evidence="1 2" key="1">
    <citation type="journal article" date="2016" name="G3 (Bethesda)">
        <title>First Draft Assembly and Annotation of the Genome of a California Endemic Oak Quercus lobata Nee (Fagaceae).</title>
        <authorList>
            <person name="Sork V.L."/>
            <person name="Fitz-Gibbon S.T."/>
            <person name="Puiu D."/>
            <person name="Crepeau M."/>
            <person name="Gugger P.F."/>
            <person name="Sherman R."/>
            <person name="Stevens K."/>
            <person name="Langley C.H."/>
            <person name="Pellegrini M."/>
            <person name="Salzberg S.L."/>
        </authorList>
    </citation>
    <scope>NUCLEOTIDE SEQUENCE [LARGE SCALE GENOMIC DNA]</scope>
    <source>
        <strain evidence="1 2">cv. SW786</strain>
    </source>
</reference>
<dbReference type="Gramene" id="QL11p049265:mrna">
    <property type="protein sequence ID" value="QL11p049265:mrna"/>
    <property type="gene ID" value="QL11p049265"/>
</dbReference>
<dbReference type="AlphaFoldDB" id="A0A7N2N041"/>
<dbReference type="EMBL" id="LRBV02000011">
    <property type="status" value="NOT_ANNOTATED_CDS"/>
    <property type="molecule type" value="Genomic_DNA"/>
</dbReference>
<accession>A0A7N2N041</accession>
<dbReference type="EnsemblPlants" id="QL11p049265:mrna">
    <property type="protein sequence ID" value="QL11p049265:mrna"/>
    <property type="gene ID" value="QL11p049265"/>
</dbReference>
<dbReference type="Proteomes" id="UP000594261">
    <property type="component" value="Chromosome 11"/>
</dbReference>
<reference evidence="1" key="2">
    <citation type="submission" date="2021-01" db="UniProtKB">
        <authorList>
            <consortium name="EnsemblPlants"/>
        </authorList>
    </citation>
    <scope>IDENTIFICATION</scope>
</reference>
<proteinExistence type="predicted"/>
<protein>
    <submittedName>
        <fullName evidence="1">Uncharacterized protein</fullName>
    </submittedName>
</protein>
<keyword evidence="2" id="KW-1185">Reference proteome</keyword>